<evidence type="ECO:0000313" key="2">
    <source>
        <dbReference type="Proteomes" id="UP000594749"/>
    </source>
</evidence>
<gene>
    <name evidence="1" type="ORF">IMC76_06980</name>
</gene>
<dbReference type="OrthoDB" id="5329076at2"/>
<dbReference type="RefSeq" id="WP_025803305.1">
    <property type="nucleotide sequence ID" value="NZ_CP053842.1"/>
</dbReference>
<keyword evidence="2" id="KW-1185">Reference proteome</keyword>
<evidence type="ECO:0000313" key="1">
    <source>
        <dbReference type="EMBL" id="QOQ86950.1"/>
    </source>
</evidence>
<accession>A0A7M1LES6</accession>
<protein>
    <submittedName>
        <fullName evidence="1">HobA family DNA replication regulator</fullName>
    </submittedName>
</protein>
<name>A0A7M1LES6_9BACT</name>
<dbReference type="Proteomes" id="UP000594749">
    <property type="component" value="Chromosome"/>
</dbReference>
<proteinExistence type="predicted"/>
<reference evidence="1 2" key="1">
    <citation type="submission" date="2020-10" db="EMBL/GenBank/DDBJ databases">
        <title>Campylobacter and Helicobacter PacBio genomes.</title>
        <authorList>
            <person name="Lane C."/>
        </authorList>
    </citation>
    <scope>NUCLEOTIDE SEQUENCE [LARGE SCALE GENOMIC DNA]</scope>
    <source>
        <strain evidence="1 2">2016D-0077</strain>
    </source>
</reference>
<sequence length="180" mass="21323">MKDLYKWSLERIRKDTFMSTWMEDRREEWTPLVASKVKFMLQGSSFIFFCDEQRRWFEKYALQNINARENERPLVPFFSLRAVASNLDYINTKESIELLNDMLTLAFPNGYMFFYVGRGSHPLAKVAKSSENSYMWLIDEHSENAFYLDSQDENLDIKLIQLFKLFDSSVSAALFDEVTL</sequence>
<dbReference type="EMBL" id="CP063078">
    <property type="protein sequence ID" value="QOQ86950.1"/>
    <property type="molecule type" value="Genomic_DNA"/>
</dbReference>
<dbReference type="InterPro" id="IPR021011">
    <property type="entry name" value="HobA"/>
</dbReference>
<dbReference type="AlphaFoldDB" id="A0A7M1LES6"/>
<dbReference type="Pfam" id="PF12163">
    <property type="entry name" value="HobA"/>
    <property type="match status" value="1"/>
</dbReference>
<dbReference type="InterPro" id="IPR038381">
    <property type="entry name" value="HobA_sf"/>
</dbReference>
<dbReference type="Gene3D" id="3.40.50.11670">
    <property type="entry name" value="DNA replication regulator HobA"/>
    <property type="match status" value="1"/>
</dbReference>
<organism evidence="1 2">
    <name type="scientific">Campylobacter corcagiensis</name>
    <dbReference type="NCBI Taxonomy" id="1448857"/>
    <lineage>
        <taxon>Bacteria</taxon>
        <taxon>Pseudomonadati</taxon>
        <taxon>Campylobacterota</taxon>
        <taxon>Epsilonproteobacteria</taxon>
        <taxon>Campylobacterales</taxon>
        <taxon>Campylobacteraceae</taxon>
        <taxon>Campylobacter</taxon>
    </lineage>
</organism>